<dbReference type="InterPro" id="IPR009078">
    <property type="entry name" value="Ferritin-like_SF"/>
</dbReference>
<sequence length="143" mass="16577">MENKLNKLLADLVVEYHKLQNFHWYVKGKDFFAAHAKLEEFYDYINEAVDEVAENILMVGGSPKASLKAYLELAEIKEADEDHKKVKDIYKDVLADFSYLLASVKDIKAAADEESNYLISSLMDEYIKQFSKSIWMIRQVVED</sequence>
<evidence type="ECO:0000313" key="5">
    <source>
        <dbReference type="EMBL" id="PXX78614.1"/>
    </source>
</evidence>
<feature type="domain" description="Ferritin/DPS" evidence="3">
    <location>
        <begin position="3"/>
        <end position="142"/>
    </location>
</feature>
<organism evidence="5 6">
    <name type="scientific">Dielma fastidiosa</name>
    <dbReference type="NCBI Taxonomy" id="1034346"/>
    <lineage>
        <taxon>Bacteria</taxon>
        <taxon>Bacillati</taxon>
        <taxon>Bacillota</taxon>
        <taxon>Erysipelotrichia</taxon>
        <taxon>Erysipelotrichales</taxon>
        <taxon>Erysipelotrichaceae</taxon>
        <taxon>Dielma</taxon>
    </lineage>
</organism>
<dbReference type="PANTHER" id="PTHR42932:SF1">
    <property type="entry name" value="GENERAL STRESS PROTEIN 20U"/>
    <property type="match status" value="1"/>
</dbReference>
<dbReference type="AlphaFoldDB" id="A0A2V2EW68"/>
<dbReference type="CDD" id="cd01043">
    <property type="entry name" value="DPS"/>
    <property type="match status" value="1"/>
</dbReference>
<dbReference type="GeneID" id="94440654"/>
<protein>
    <submittedName>
        <fullName evidence="4">DNA starvation/stationary phase protection protein</fullName>
    </submittedName>
    <submittedName>
        <fullName evidence="5">Starvation-inducible DNA-binding protein</fullName>
    </submittedName>
</protein>
<evidence type="ECO:0000256" key="1">
    <source>
        <dbReference type="ARBA" id="ARBA00009497"/>
    </source>
</evidence>
<accession>A0A2V2EW68</accession>
<proteinExistence type="inferred from homology"/>
<dbReference type="RefSeq" id="WP_022939181.1">
    <property type="nucleotide sequence ID" value="NZ_BAABZA010000001.1"/>
</dbReference>
<dbReference type="Pfam" id="PF00210">
    <property type="entry name" value="Ferritin"/>
    <property type="match status" value="1"/>
</dbReference>
<evidence type="ECO:0000259" key="3">
    <source>
        <dbReference type="Pfam" id="PF00210"/>
    </source>
</evidence>
<dbReference type="PRINTS" id="PR01346">
    <property type="entry name" value="HELNAPAPROT"/>
</dbReference>
<dbReference type="EMBL" id="QJKH01000007">
    <property type="protein sequence ID" value="PXX78614.1"/>
    <property type="molecule type" value="Genomic_DNA"/>
</dbReference>
<dbReference type="PIRSF" id="PIRSF005900">
    <property type="entry name" value="Dps"/>
    <property type="match status" value="1"/>
</dbReference>
<dbReference type="InterPro" id="IPR002177">
    <property type="entry name" value="DPS_DNA-bd"/>
</dbReference>
<dbReference type="SUPFAM" id="SSF47240">
    <property type="entry name" value="Ferritin-like"/>
    <property type="match status" value="1"/>
</dbReference>
<comment type="similarity">
    <text evidence="1 2">Belongs to the Dps family.</text>
</comment>
<gene>
    <name evidence="5" type="ORF">DES51_107155</name>
    <name evidence="4" type="ORF">MQE39_14610</name>
</gene>
<dbReference type="PANTHER" id="PTHR42932">
    <property type="entry name" value="GENERAL STRESS PROTEIN 20U"/>
    <property type="match status" value="1"/>
</dbReference>
<reference evidence="4" key="2">
    <citation type="submission" date="2022-03" db="EMBL/GenBank/DDBJ databases">
        <title>First case of bacteraemia caused by Dielma fastidiosa in a patient hospitalised with diverticulitis.</title>
        <authorList>
            <person name="Forman-Ankjaer B."/>
            <person name="Hvid-Jensen F."/>
            <person name="Kobel C.M."/>
            <person name="Greve T."/>
        </authorList>
    </citation>
    <scope>NUCLEOTIDE SEQUENCE</scope>
    <source>
        <strain evidence="4">AUH_DF_2021</strain>
    </source>
</reference>
<dbReference type="OrthoDB" id="9797023at2"/>
<dbReference type="Proteomes" id="UP000247612">
    <property type="component" value="Unassembled WGS sequence"/>
</dbReference>
<dbReference type="Proteomes" id="UP001276902">
    <property type="component" value="Unassembled WGS sequence"/>
</dbReference>
<evidence type="ECO:0000256" key="2">
    <source>
        <dbReference type="RuleBase" id="RU003875"/>
    </source>
</evidence>
<dbReference type="STRING" id="1034346.GCA_000313565_02898"/>
<dbReference type="InterPro" id="IPR008331">
    <property type="entry name" value="Ferritin_DPS_dom"/>
</dbReference>
<dbReference type="GO" id="GO:0003677">
    <property type="term" value="F:DNA binding"/>
    <property type="evidence" value="ECO:0007669"/>
    <property type="project" value="UniProtKB-KW"/>
</dbReference>
<comment type="caution">
    <text evidence="5">The sequence shown here is derived from an EMBL/GenBank/DDBJ whole genome shotgun (WGS) entry which is preliminary data.</text>
</comment>
<reference evidence="5 6" key="1">
    <citation type="submission" date="2018-05" db="EMBL/GenBank/DDBJ databases">
        <title>Genomic Encyclopedia of Type Strains, Phase IV (KMG-IV): sequencing the most valuable type-strain genomes for metagenomic binning, comparative biology and taxonomic classification.</title>
        <authorList>
            <person name="Goeker M."/>
        </authorList>
    </citation>
    <scope>NUCLEOTIDE SEQUENCE [LARGE SCALE GENOMIC DNA]</scope>
    <source>
        <strain evidence="5 6">JC118</strain>
    </source>
</reference>
<keyword evidence="6" id="KW-1185">Reference proteome</keyword>
<keyword evidence="5" id="KW-0238">DNA-binding</keyword>
<dbReference type="GO" id="GO:0008199">
    <property type="term" value="F:ferric iron binding"/>
    <property type="evidence" value="ECO:0007669"/>
    <property type="project" value="InterPro"/>
</dbReference>
<dbReference type="Gene3D" id="1.20.1260.10">
    <property type="match status" value="1"/>
</dbReference>
<name>A0A2V2EW68_9FIRM</name>
<evidence type="ECO:0000313" key="6">
    <source>
        <dbReference type="Proteomes" id="UP000247612"/>
    </source>
</evidence>
<dbReference type="InterPro" id="IPR012347">
    <property type="entry name" value="Ferritin-like"/>
</dbReference>
<dbReference type="EMBL" id="JALDAW010000022">
    <property type="protein sequence ID" value="MDY5169349.1"/>
    <property type="molecule type" value="Genomic_DNA"/>
</dbReference>
<evidence type="ECO:0000313" key="4">
    <source>
        <dbReference type="EMBL" id="MDY5169349.1"/>
    </source>
</evidence>